<proteinExistence type="predicted"/>
<dbReference type="Antibodypedia" id="65754">
    <property type="antibodies" value="1 antibodies from 1 providers"/>
</dbReference>
<dbReference type="EMBL" id="AC016728">
    <property type="status" value="NOT_ANNOTATED_CDS"/>
    <property type="molecule type" value="Genomic_DNA"/>
</dbReference>
<dbReference type="HGNC" id="HGNC:25449">
    <property type="gene designation" value="BPY2B"/>
</dbReference>
<dbReference type="OpenTargets" id="ENSG00000183753"/>
<dbReference type="VEuPathDB" id="HostDB:ENSG00000185894"/>
<dbReference type="VEuPathDB" id="HostDB:ENSG00000183795"/>
<reference evidence="1 4" key="2">
    <citation type="journal article" date="2003" name="Nature">
        <title>The male-specific region of the human Y chromosome is a mosaic of discrete sequence classes.</title>
        <authorList>
            <person name="Skaletsky H."/>
            <person name="Kuroda-Kawaguchi T."/>
            <person name="Minx P.J."/>
            <person name="Cordum H.S."/>
            <person name="Hillier L."/>
            <person name="Brown L.G."/>
            <person name="Repping S."/>
            <person name="Pyntikova T."/>
            <person name="Ali J."/>
            <person name="Bieri T."/>
            <person name="Chinwalla A."/>
            <person name="Delehaunty A."/>
            <person name="Delehaunty K."/>
            <person name="Du H."/>
            <person name="Fewell G."/>
            <person name="Fulton L."/>
            <person name="Fulton R."/>
            <person name="Graves T."/>
            <person name="Hou S.F."/>
            <person name="Latrielle P."/>
            <person name="Leonard S."/>
            <person name="Mardis E."/>
            <person name="Maupin R."/>
            <person name="McPherson J."/>
            <person name="Miner T."/>
            <person name="Nash W."/>
            <person name="Nguyen C."/>
            <person name="Ozersky P."/>
            <person name="Pepin K."/>
            <person name="Rock S."/>
            <person name="Rohlfing T."/>
            <person name="Scott K."/>
            <person name="Schultz B."/>
            <person name="Strong C."/>
            <person name="Tin-Wollam A."/>
            <person name="Yang S.P."/>
            <person name="Waterston R.H."/>
            <person name="Wilson R.K."/>
            <person name="Rozen S."/>
            <person name="Page D.C."/>
        </authorList>
    </citation>
    <scope>NUCLEOTIDE SEQUENCE [LARGE SCALE GENOMIC DNA]</scope>
</reference>
<protein>
    <submittedName>
        <fullName evidence="1 2">Basic charge Y-linked 2</fullName>
    </submittedName>
    <submittedName>
        <fullName evidence="3">Basic charge Y-linked 2C</fullName>
    </submittedName>
</protein>
<reference evidence="1" key="3">
    <citation type="journal article" date="2004" name="Nature">
        <title>Finishing the euchromatic sequence of the human genome.</title>
        <authorList>
            <consortium name="International Human Genome Sequencing Consortium"/>
        </authorList>
    </citation>
    <scope>NUCLEOTIDE SEQUENCE [LARGE SCALE GENOMIC DNA]</scope>
</reference>
<evidence type="ECO:0000313" key="3">
    <source>
        <dbReference type="Ensembl" id="ENSP00000473549.1"/>
    </source>
</evidence>
<evidence type="ECO:0000313" key="2">
    <source>
        <dbReference type="Ensembl" id="ENSP00000473491.1"/>
    </source>
</evidence>
<dbReference type="Bgee" id="ENSG00000183753">
    <property type="expression patterns" value="Expressed in left testis and 13 other cell types or tissues"/>
</dbReference>
<evidence type="ECO:0000313" key="1">
    <source>
        <dbReference type="Ensembl" id="ENSP00000473270.1"/>
    </source>
</evidence>
<dbReference type="Proteomes" id="UP000005640">
    <property type="component" value="Chromosome Y"/>
</dbReference>
<dbReference type="UCSC" id="uc065cuu.1">
    <property type="organism name" value="human"/>
</dbReference>
<dbReference type="Ensembl" id="ENST00000602770.5">
    <property type="protein sequence ID" value="ENSP00000473491.1"/>
    <property type="gene ID" value="ENSG00000183795.8"/>
</dbReference>
<dbReference type="HGNC" id="HGNC:13508">
    <property type="gene designation" value="BPY2"/>
</dbReference>
<reference evidence="1" key="1">
    <citation type="journal article" date="2001" name="Nature">
        <title>Initial sequencing and analysis of the human genome.</title>
        <authorList>
            <consortium name="International Human Genome Sequencing Consortium"/>
            <person name="Lander E.S."/>
            <person name="Linton L.M."/>
            <person name="Birren B."/>
            <person name="Nusbaum C."/>
            <person name="Zody M.C."/>
            <person name="Baldwin J."/>
            <person name="Devon K."/>
            <person name="Dewar K."/>
            <person name="Doyle M."/>
            <person name="FitzHugh W."/>
            <person name="Funke R."/>
            <person name="Gage D."/>
            <person name="Harris K."/>
            <person name="Heaford A."/>
            <person name="Howland J."/>
            <person name="Kann L."/>
            <person name="Lehoczky J."/>
            <person name="LeVine R."/>
            <person name="McEwan P."/>
            <person name="McKernan K."/>
            <person name="Meldrim J."/>
            <person name="Mesirov J.P."/>
            <person name="Miranda C."/>
            <person name="Morris W."/>
            <person name="Naylor J."/>
            <person name="Raymond C."/>
            <person name="Rosetti M."/>
            <person name="Santos R."/>
            <person name="Sheridan A."/>
            <person name="Sougnez C."/>
            <person name="Stange-Thomann N."/>
            <person name="Stojanovic N."/>
            <person name="Subramanian A."/>
            <person name="Wyman D."/>
            <person name="Rogers J."/>
            <person name="Sulston J."/>
            <person name="Ainscough R."/>
            <person name="Beck S."/>
            <person name="Bentley D."/>
            <person name="Burton J."/>
            <person name="Clee C."/>
            <person name="Carter N."/>
            <person name="Coulson A."/>
            <person name="Deadman R."/>
            <person name="Deloukas P."/>
            <person name="Dunham A."/>
            <person name="Dunham I."/>
            <person name="Durbin R."/>
            <person name="French L."/>
            <person name="Grafham D."/>
            <person name="Gregory S."/>
            <person name="Hubbard T."/>
            <person name="Humphray S."/>
            <person name="Hunt A."/>
            <person name="Jones M."/>
            <person name="Lloyd C."/>
            <person name="McMurray A."/>
            <person name="Matthews L."/>
            <person name="Mercer S."/>
            <person name="Milne S."/>
            <person name="Mullikin J.C."/>
            <person name="Mungall A."/>
            <person name="Plumb R."/>
            <person name="Ross M."/>
            <person name="Shownkeen R."/>
            <person name="Sims S."/>
            <person name="Waterston R.H."/>
            <person name="Wilson R.K."/>
            <person name="Hillier L.W."/>
            <person name="McPherson J.D."/>
            <person name="Marra M.A."/>
            <person name="Mardis E.R."/>
            <person name="Fulton L.A."/>
            <person name="Chinwalla A.T."/>
            <person name="Pepin K.H."/>
            <person name="Gish W.R."/>
            <person name="Chissoe S.L."/>
            <person name="Wendl M.C."/>
            <person name="Delehaunty K.D."/>
            <person name="Miner T.L."/>
            <person name="Delehaunty A."/>
            <person name="Kramer J.B."/>
            <person name="Cook L.L."/>
            <person name="Fulton R.S."/>
            <person name="Johnson D.L."/>
            <person name="Minx P.J."/>
            <person name="Clifton S.W."/>
            <person name="Hawkins T."/>
            <person name="Branscomb E."/>
            <person name="Predki P."/>
            <person name="Richardson P."/>
            <person name="Wenning S."/>
            <person name="Slezak T."/>
            <person name="Doggett N."/>
            <person name="Cheng J.F."/>
            <person name="Olsen A."/>
            <person name="Lucas S."/>
            <person name="Elkin C."/>
            <person name="Uberbacher E."/>
            <person name="Frazier M."/>
            <person name="Gibbs R.A."/>
            <person name="Muzny D.M."/>
            <person name="Scherer S.E."/>
            <person name="Bouck J.B."/>
            <person name="Sodergren E.J."/>
            <person name="Worley K.C."/>
            <person name="Rives C.M."/>
            <person name="Gorrell J.H."/>
            <person name="Metzker M.L."/>
            <person name="Naylor S.L."/>
            <person name="Kucherlapati R.S."/>
            <person name="Nelson D.L."/>
            <person name="Weinstock G.M."/>
            <person name="Sakaki Y."/>
            <person name="Fujiyama A."/>
            <person name="Hattori M."/>
            <person name="Yada T."/>
            <person name="Toyoda A."/>
            <person name="Itoh T."/>
            <person name="Kawagoe C."/>
            <person name="Watanabe H."/>
            <person name="Totoki Y."/>
            <person name="Taylor T."/>
            <person name="Weissenbach J."/>
            <person name="Heilig R."/>
            <person name="Saurin W."/>
            <person name="Artiguenave F."/>
            <person name="Brottier P."/>
            <person name="Bruls T."/>
            <person name="Pelletier E."/>
            <person name="Robert C."/>
            <person name="Wincker P."/>
            <person name="Smith D.R."/>
            <person name="Doucette-Stamm L."/>
            <person name="Rubenfield M."/>
            <person name="Weinstock K."/>
            <person name="Lee H.M."/>
            <person name="Dubois J."/>
            <person name="Rosenthal A."/>
            <person name="Platzer M."/>
            <person name="Nyakatura G."/>
            <person name="Taudien S."/>
            <person name="Rump A."/>
            <person name="Yang H."/>
            <person name="Yu J."/>
            <person name="Wang J."/>
            <person name="Huang G."/>
            <person name="Gu J."/>
            <person name="Hood L."/>
            <person name="Rowen L."/>
            <person name="Madan A."/>
            <person name="Qin S."/>
            <person name="Davis R.W."/>
            <person name="Federspiel N.A."/>
            <person name="Abola A.P."/>
            <person name="Proctor M.J."/>
            <person name="Myers R.M."/>
            <person name="Schmutz J."/>
            <person name="Dickson M."/>
            <person name="Grimwood J."/>
            <person name="Cox D.R."/>
            <person name="Olson M.V."/>
            <person name="Kaul R."/>
            <person name="Raymond C."/>
            <person name="Shimizu N."/>
            <person name="Kawasaki K."/>
            <person name="Minoshima S."/>
            <person name="Evans G.A."/>
            <person name="Athanasiou M."/>
            <person name="Schultz R."/>
            <person name="Roe B.A."/>
            <person name="Chen F."/>
            <person name="Pan H."/>
            <person name="Ramser J."/>
            <person name="Lehrach H."/>
            <person name="Reinhardt R."/>
            <person name="McCombie W.R."/>
            <person name="de la Bastide M."/>
            <person name="Dedhia N."/>
            <person name="Blocker H."/>
            <person name="Hornischer K."/>
            <person name="Nordsiek G."/>
            <person name="Agarwala R."/>
            <person name="Aravind L."/>
            <person name="Bailey J.A."/>
            <person name="Bateman A."/>
            <person name="Batzoglou S."/>
            <person name="Birney E."/>
            <person name="Bork P."/>
            <person name="Brown D.G."/>
            <person name="Burge C.B."/>
            <person name="Cerutti L."/>
            <person name="Chen H.C."/>
            <person name="Church D."/>
            <person name="Clamp M."/>
            <person name="Copley R.R."/>
            <person name="Doerks T."/>
            <person name="Eddy S.R."/>
            <person name="Eichler E.E."/>
            <person name="Furey T.S."/>
            <person name="Galagan J."/>
            <person name="Gilbert J.G."/>
            <person name="Harmon C."/>
            <person name="Hayashizaki Y."/>
            <person name="Haussler D."/>
            <person name="Hermjakob H."/>
            <person name="Hokamp K."/>
            <person name="Jang W."/>
            <person name="Johnson L.S."/>
            <person name="Jones T.A."/>
            <person name="Kasif S."/>
            <person name="Kaspryzk A."/>
            <person name="Kennedy S."/>
            <person name="Kent W.J."/>
            <person name="Kitts P."/>
            <person name="Koonin E.V."/>
            <person name="Korf I."/>
            <person name="Kulp D."/>
            <person name="Lancet D."/>
            <person name="Lowe T.M."/>
            <person name="McLysaght A."/>
            <person name="Mikkelsen T."/>
            <person name="Moran J.V."/>
            <person name="Mulder N."/>
            <person name="Pollara V.J."/>
            <person name="Ponting C.P."/>
            <person name="Schuler G."/>
            <person name="Schultz J."/>
            <person name="Slater G."/>
            <person name="Smit A.F."/>
            <person name="Stupka E."/>
            <person name="Szustakowski J."/>
            <person name="Thierry-Mieg D."/>
            <person name="Thierry-Mieg J."/>
            <person name="Wagner L."/>
            <person name="Wallis J."/>
            <person name="Wheeler R."/>
            <person name="Williams A."/>
            <person name="Wolf Y.I."/>
            <person name="Wolfe K.H."/>
            <person name="Yang S.P."/>
            <person name="Yeh R.F."/>
            <person name="Collins F."/>
            <person name="Guyer M.S."/>
            <person name="Peterson J."/>
            <person name="Felsenfeld A."/>
            <person name="Wetterstrand K.A."/>
            <person name="Patrinos A."/>
            <person name="Morgan M.J."/>
            <person name="de Jong P."/>
            <person name="Catanese J.J."/>
            <person name="Osoegawa K."/>
            <person name="Shizuya H."/>
            <person name="Choi S."/>
            <person name="Chen Y.J."/>
        </authorList>
    </citation>
    <scope>NUCLEOTIDE SEQUENCE [LARGE SCALE GENOMIC DNA]</scope>
</reference>
<dbReference type="VEuPathDB" id="HostDB:ENSG00000183753"/>
<dbReference type="HOGENOM" id="CLU_3438183_0_0_1"/>
<feature type="non-terminal residue" evidence="1">
    <location>
        <position position="11"/>
    </location>
</feature>
<accession>R4GMN0</accession>
<dbReference type="Antibodypedia" id="70562">
    <property type="antibodies" value="31 antibodies from 3 providers"/>
</dbReference>
<dbReference type="Ensembl" id="ENST00000602680.1">
    <property type="protein sequence ID" value="ENSP00000473549.1"/>
    <property type="gene ID" value="ENSG00000185894.8"/>
</dbReference>
<gene>
    <name evidence="3" type="primary">BPY2C</name>
    <name evidence="1" type="synonym">BPY2</name>
    <name evidence="2" type="synonym">BPY2B</name>
</gene>
<dbReference type="GeneTree" id="ENSGT00390000015738"/>
<dbReference type="Ensembl" id="ENST00000602732.5">
    <property type="protein sequence ID" value="ENSP00000473270.1"/>
    <property type="gene ID" value="ENSG00000183753.10"/>
</dbReference>
<keyword evidence="4" id="KW-1185">Reference proteome</keyword>
<name>R4GMN0_HUMAN</name>
<dbReference type="EMBL" id="AC006366">
    <property type="status" value="NOT_ANNOTATED_CDS"/>
    <property type="molecule type" value="Genomic_DNA"/>
</dbReference>
<dbReference type="EMBL" id="AC010153">
    <property type="status" value="NOT_ANNOTATED_CDS"/>
    <property type="molecule type" value="Genomic_DNA"/>
</dbReference>
<organism evidence="1 4">
    <name type="scientific">Homo sapiens</name>
    <name type="common">Human</name>
    <dbReference type="NCBI Taxonomy" id="9606"/>
    <lineage>
        <taxon>Eukaryota</taxon>
        <taxon>Metazoa</taxon>
        <taxon>Chordata</taxon>
        <taxon>Craniata</taxon>
        <taxon>Vertebrata</taxon>
        <taxon>Euteleostomi</taxon>
        <taxon>Mammalia</taxon>
        <taxon>Eutheria</taxon>
        <taxon>Euarchontoglires</taxon>
        <taxon>Primates</taxon>
        <taxon>Haplorrhini</taxon>
        <taxon>Catarrhini</taxon>
        <taxon>Hominidae</taxon>
        <taxon>Homo</taxon>
    </lineage>
</organism>
<dbReference type="Antibodypedia" id="58341">
    <property type="antibodies" value="16 antibodies from 7 providers"/>
</dbReference>
<dbReference type="HGNC" id="HGNC:18225">
    <property type="gene designation" value="BPY2C"/>
</dbReference>
<sequence>MMTLVPRARTR</sequence>
<reference evidence="1" key="4">
    <citation type="submission" date="2025-05" db="UniProtKB">
        <authorList>
            <consortium name="Ensembl"/>
        </authorList>
    </citation>
    <scope>IDENTIFICATION</scope>
</reference>
<evidence type="ECO:0000313" key="4">
    <source>
        <dbReference type="Proteomes" id="UP000005640"/>
    </source>
</evidence>